<keyword evidence="1" id="KW-0812">Transmembrane</keyword>
<keyword evidence="1" id="KW-0472">Membrane</keyword>
<evidence type="ECO:0000313" key="2">
    <source>
        <dbReference type="EMBL" id="QHS83360.1"/>
    </source>
</evidence>
<evidence type="ECO:0000256" key="1">
    <source>
        <dbReference type="SAM" id="Phobius"/>
    </source>
</evidence>
<dbReference type="EMBL" id="MN738753">
    <property type="protein sequence ID" value="QHS83360.1"/>
    <property type="molecule type" value="Genomic_DNA"/>
</dbReference>
<reference evidence="2" key="1">
    <citation type="journal article" date="2020" name="Nature">
        <title>Giant virus diversity and host interactions through global metagenomics.</title>
        <authorList>
            <person name="Schulz F."/>
            <person name="Roux S."/>
            <person name="Paez-Espino D."/>
            <person name="Jungbluth S."/>
            <person name="Walsh D.A."/>
            <person name="Denef V.J."/>
            <person name="McMahon K.D."/>
            <person name="Konstantinidis K.T."/>
            <person name="Eloe-Fadrosh E.A."/>
            <person name="Kyrpides N.C."/>
            <person name="Woyke T."/>
        </authorList>
    </citation>
    <scope>NUCLEOTIDE SEQUENCE</scope>
    <source>
        <strain evidence="2">GVMAG-S-ERX555943-30</strain>
    </source>
</reference>
<keyword evidence="1" id="KW-1133">Transmembrane helix</keyword>
<sequence length="180" mass="20916">MNLKIDCIYQLTPILLVFLYLAHRDEFISTSNTVLGKCIAIALIILYTTIDKYLGLFVCALIITYYYNGVLEGYVTLDKEQYPYKQPKEEEEDEEEEDSIRGFNFPKWMTSFTGLSEAIQRNILEQDVKEGMCNKQHKESFTEQRTCEKDGKTCPLSISEKKLEAEKEVNKKCDQCIYAQ</sequence>
<feature type="transmembrane region" description="Helical" evidence="1">
    <location>
        <begin position="34"/>
        <end position="67"/>
    </location>
</feature>
<dbReference type="AlphaFoldDB" id="A0A6C0AVG7"/>
<protein>
    <submittedName>
        <fullName evidence="2">Uncharacterized protein</fullName>
    </submittedName>
</protein>
<organism evidence="2">
    <name type="scientific">viral metagenome</name>
    <dbReference type="NCBI Taxonomy" id="1070528"/>
    <lineage>
        <taxon>unclassified sequences</taxon>
        <taxon>metagenomes</taxon>
        <taxon>organismal metagenomes</taxon>
    </lineage>
</organism>
<accession>A0A6C0AVG7</accession>
<proteinExistence type="predicted"/>
<name>A0A6C0AVG7_9ZZZZ</name>